<evidence type="ECO:0000313" key="2">
    <source>
        <dbReference type="Proteomes" id="UP000422221"/>
    </source>
</evidence>
<dbReference type="Proteomes" id="UP000422221">
    <property type="component" value="Unassembled WGS sequence"/>
</dbReference>
<name>A0A7J4XEI1_9BACE</name>
<gene>
    <name evidence="1" type="ORF">F3F73_19125</name>
</gene>
<organism evidence="1 2">
    <name type="scientific">Bacteroides salyersiae</name>
    <dbReference type="NCBI Taxonomy" id="291644"/>
    <lineage>
        <taxon>Bacteria</taxon>
        <taxon>Pseudomonadati</taxon>
        <taxon>Bacteroidota</taxon>
        <taxon>Bacteroidia</taxon>
        <taxon>Bacteroidales</taxon>
        <taxon>Bacteroidaceae</taxon>
        <taxon>Bacteroides</taxon>
    </lineage>
</organism>
<dbReference type="PROSITE" id="PS51257">
    <property type="entry name" value="PROKAR_LIPOPROTEIN"/>
    <property type="match status" value="1"/>
</dbReference>
<dbReference type="RefSeq" id="WP_005928317.1">
    <property type="nucleotide sequence ID" value="NZ_CAXSTI010000007.1"/>
</dbReference>
<comment type="caution">
    <text evidence="1">The sequence shown here is derived from an EMBL/GenBank/DDBJ whole genome shotgun (WGS) entry which is preliminary data.</text>
</comment>
<accession>A0A7J4XEI1</accession>
<dbReference type="GeneID" id="93114942"/>
<dbReference type="AlphaFoldDB" id="A0A7J4XEI1"/>
<protein>
    <submittedName>
        <fullName evidence="1">Uncharacterized protein</fullName>
    </submittedName>
</protein>
<dbReference type="EMBL" id="VWMK01000022">
    <property type="protein sequence ID" value="KAA3759546.1"/>
    <property type="molecule type" value="Genomic_DNA"/>
</dbReference>
<proteinExistence type="predicted"/>
<reference evidence="1 2" key="1">
    <citation type="journal article" date="2019" name="Nat. Med.">
        <title>A library of human gut bacterial isolates paired with longitudinal multiomics data enables mechanistic microbiome research.</title>
        <authorList>
            <person name="Poyet M."/>
            <person name="Groussin M."/>
            <person name="Gibbons S.M."/>
            <person name="Avila-Pacheco J."/>
            <person name="Jiang X."/>
            <person name="Kearney S.M."/>
            <person name="Perrotta A.R."/>
            <person name="Berdy B."/>
            <person name="Zhao S."/>
            <person name="Lieberman T.D."/>
            <person name="Swanson P.K."/>
            <person name="Smith M."/>
            <person name="Roesemann S."/>
            <person name="Alexander J.E."/>
            <person name="Rich S.A."/>
            <person name="Livny J."/>
            <person name="Vlamakis H."/>
            <person name="Clish C."/>
            <person name="Bullock K."/>
            <person name="Deik A."/>
            <person name="Scott J."/>
            <person name="Pierce K.A."/>
            <person name="Xavier R.J."/>
            <person name="Alm E.J."/>
        </authorList>
    </citation>
    <scope>NUCLEOTIDE SEQUENCE [LARGE SCALE GENOMIC DNA]</scope>
    <source>
        <strain evidence="1 2">BIOML-A10</strain>
    </source>
</reference>
<sequence length="149" mass="17350">MSFHKITSAISMLLTVMLICSCDRDLNEGVDYYSPQADIARDTFEVARGENVEIKAFIKDESGIAYLGLEYADWNLKDEISVDEVSRTTGYDYTYKITVPLNALYEWDEVYTKHDGTKFNIKQRYHKISLTCYDGVKNKNIFYFYIKVK</sequence>
<evidence type="ECO:0000313" key="1">
    <source>
        <dbReference type="EMBL" id="KAA3759546.1"/>
    </source>
</evidence>